<proteinExistence type="predicted"/>
<dbReference type="InterPro" id="IPR029272">
    <property type="entry name" value="CCDC7"/>
</dbReference>
<feature type="compositionally biased region" description="Basic residues" evidence="1">
    <location>
        <begin position="1047"/>
        <end position="1065"/>
    </location>
</feature>
<feature type="compositionally biased region" description="Basic residues" evidence="1">
    <location>
        <begin position="213"/>
        <end position="225"/>
    </location>
</feature>
<feature type="compositionally biased region" description="Acidic residues" evidence="1">
    <location>
        <begin position="18"/>
        <end position="28"/>
    </location>
</feature>
<feature type="compositionally biased region" description="Basic and acidic residues" evidence="1">
    <location>
        <begin position="401"/>
        <end position="414"/>
    </location>
</feature>
<evidence type="ECO:0000256" key="1">
    <source>
        <dbReference type="SAM" id="MobiDB-lite"/>
    </source>
</evidence>
<feature type="region of interest" description="Disordered" evidence="1">
    <location>
        <begin position="1046"/>
        <end position="1228"/>
    </location>
</feature>
<feature type="compositionally biased region" description="Basic and acidic residues" evidence="1">
    <location>
        <begin position="1155"/>
        <end position="1172"/>
    </location>
</feature>
<feature type="region of interest" description="Disordered" evidence="1">
    <location>
        <begin position="97"/>
        <end position="425"/>
    </location>
</feature>
<accession>A0A6P7R562</accession>
<feature type="compositionally biased region" description="Polar residues" evidence="1">
    <location>
        <begin position="1145"/>
        <end position="1154"/>
    </location>
</feature>
<feature type="compositionally biased region" description="Basic and acidic residues" evidence="1">
    <location>
        <begin position="107"/>
        <end position="119"/>
    </location>
</feature>
<feature type="compositionally biased region" description="Basic residues" evidence="1">
    <location>
        <begin position="837"/>
        <end position="853"/>
    </location>
</feature>
<feature type="region of interest" description="Disordered" evidence="1">
    <location>
        <begin position="837"/>
        <end position="874"/>
    </location>
</feature>
<dbReference type="KEGG" id="mcal:110300626"/>
<feature type="compositionally biased region" description="Basic and acidic residues" evidence="1">
    <location>
        <begin position="1092"/>
        <end position="1108"/>
    </location>
</feature>
<dbReference type="Proteomes" id="UP000515126">
    <property type="component" value="Chromosome 8"/>
</dbReference>
<feature type="compositionally biased region" description="Basic residues" evidence="1">
    <location>
        <begin position="178"/>
        <end position="189"/>
    </location>
</feature>
<dbReference type="RefSeq" id="XP_029336293.1">
    <property type="nucleotide sequence ID" value="XM_029480433.1"/>
</dbReference>
<dbReference type="PANTHER" id="PTHR22035:SF4">
    <property type="entry name" value="COILED-COIL DOMAIN-CONTAINING PROTEIN 7"/>
    <property type="match status" value="1"/>
</dbReference>
<reference evidence="3" key="1">
    <citation type="submission" date="2025-08" db="UniProtKB">
        <authorList>
            <consortium name="RefSeq"/>
        </authorList>
    </citation>
    <scope>IDENTIFICATION</scope>
</reference>
<feature type="region of interest" description="Disordered" evidence="1">
    <location>
        <begin position="727"/>
        <end position="753"/>
    </location>
</feature>
<organism evidence="2 3">
    <name type="scientific">Mus caroli</name>
    <name type="common">Ryukyu mouse</name>
    <name type="synonym">Ricefield mouse</name>
    <dbReference type="NCBI Taxonomy" id="10089"/>
    <lineage>
        <taxon>Eukaryota</taxon>
        <taxon>Metazoa</taxon>
        <taxon>Chordata</taxon>
        <taxon>Craniata</taxon>
        <taxon>Vertebrata</taxon>
        <taxon>Euteleostomi</taxon>
        <taxon>Mammalia</taxon>
        <taxon>Eutheria</taxon>
        <taxon>Euarchontoglires</taxon>
        <taxon>Glires</taxon>
        <taxon>Rodentia</taxon>
        <taxon>Myomorpha</taxon>
        <taxon>Muroidea</taxon>
        <taxon>Muridae</taxon>
        <taxon>Murinae</taxon>
        <taxon>Mus</taxon>
        <taxon>Mus</taxon>
    </lineage>
</organism>
<feature type="compositionally biased region" description="Polar residues" evidence="1">
    <location>
        <begin position="1109"/>
        <end position="1119"/>
    </location>
</feature>
<dbReference type="AlphaFoldDB" id="A0A6P7R562"/>
<feature type="compositionally biased region" description="Basic and acidic residues" evidence="1">
    <location>
        <begin position="133"/>
        <end position="149"/>
    </location>
</feature>
<dbReference type="PANTHER" id="PTHR22035">
    <property type="entry name" value="COILED-COIL DOMAIN-CONTAINING PROTEIN 7"/>
    <property type="match status" value="1"/>
</dbReference>
<sequence>MPLIEEHRESISSQPNEEMAEASEQSEAEDIKGPLEIPSESSNEGNDLLPEDESPTMEQITDIGRYKSIYITAEPIDNMSLISRTQSEMETLEAINYDNVLNEGEEQDKKFGKDSDTGRRLKRKRSSKIGKLPTHEEKSDTVHYEEATKAKVPSKKRASDAYGDEAYESRGSVSKAHIQTKKQGTHQRGRSSASDAYGDEAYESRGSVTKAHIQTKKQETHRRGKGSVQEEESDTMHYEEVTGAKVPSKKRASDAYGDETYESRGSVTKAHTHTKKQGTHQRGKGSVHEEESDTMNYEEPRKSKISSRRKGFALPITNQVEMHSSESQGSISKSNTETKKQGTHKRGRGIAASDAYGDEAYESQGSVTKAHIQTKKQGTHQRGKGSDADGALKPVNQGSDSKADTERKKHESSKGESTISKDSIPVLDEVQDKTFEHQESGLRLEVQAKKLTFGPQNIHNEESATDIKQEYQNVPSSSQVQLKKQKSLGGEIFTTHFVVPAESHAQLYQTYTPETQIERATTSGTGRLTTIPVEHPKKEASPDNLFPEKKLYITRAPTQTKKQYPPWDTNAESQNIKLRSDENYMSVDPTSKDHPQFKKLKTTHIENTAQKKTVKEVQGISEPQTKLNPTMSGIILHLDMDRVVETDLENLEETIVPHVLRSELEIGTDAKNMPETPTSREAVRTEAKGNLDVTISIAKGMKLIGKLKDQHGLSSFASKDTISPAKSLIKSSRDNQDDSLLETKPQENMSVKHHPSKIFPTKVINMLPFSEKSLGSTSAKVDVVPKPVYRTPRGRSSISKALHHLLKTSEHLKPTSTKKQNADLEKHLYISIISANKHTHKGKKHGQSNHQKLKKQDALTSTKKQKHKEQPKTETIVENDAKFDDNLRMTTSSPNIKIIKELSKTLYLDSGDIEPSDFVFKTASAAKKLENKGPSKTKNLNKESSRDIHILHLTTSAIRTLLLDEEAKIRSLEKKLMKQSTILQKSASSMKKFMFEESSKETKKKIKKRKIIVKSPHILPITTTQKLTIKEKSEISNLEKPIVRGTRILKKSTSPRKKSVLKGKSKSATLPKKCDNFPFDLIRSSSDSSKQQVEEQPKPGNVDKKVSDDSYSPNISTSPTKKHTLKGQSKSRAIYEKGVDLPNNLVLSKSASSKQEFEEQPKPGNVDKKVSDDSYSPNMSTSPTKKHTLKGQPKSENSDEKGIKRPNNLHMPASVARKRLLKALSTIP</sequence>
<keyword evidence="2" id="KW-1185">Reference proteome</keyword>
<gene>
    <name evidence="3" type="primary">LOC110300626</name>
</gene>
<feature type="compositionally biased region" description="Polar residues" evidence="1">
    <location>
        <begin position="1173"/>
        <end position="1183"/>
    </location>
</feature>
<evidence type="ECO:0000313" key="3">
    <source>
        <dbReference type="RefSeq" id="XP_029336293.1"/>
    </source>
</evidence>
<feature type="compositionally biased region" description="Basic residues" evidence="1">
    <location>
        <begin position="372"/>
        <end position="383"/>
    </location>
</feature>
<dbReference type="GeneID" id="110300626"/>
<feature type="region of interest" description="Disordered" evidence="1">
    <location>
        <begin position="1"/>
        <end position="61"/>
    </location>
</feature>
<evidence type="ECO:0000313" key="2">
    <source>
        <dbReference type="Proteomes" id="UP000515126"/>
    </source>
</evidence>
<feature type="compositionally biased region" description="Polar residues" evidence="1">
    <location>
        <begin position="316"/>
        <end position="335"/>
    </location>
</feature>
<feature type="compositionally biased region" description="Basic residues" evidence="1">
    <location>
        <begin position="270"/>
        <end position="285"/>
    </location>
</feature>
<name>A0A6P7R562_MUSCR</name>
<feature type="compositionally biased region" description="Basic and acidic residues" evidence="1">
    <location>
        <begin position="1"/>
        <end position="10"/>
    </location>
</feature>
<protein>
    <submittedName>
        <fullName evidence="3">Uncharacterized protein LOC110300626</fullName>
    </submittedName>
</protein>